<dbReference type="InterPro" id="IPR009057">
    <property type="entry name" value="Homeodomain-like_sf"/>
</dbReference>
<dbReference type="InterPro" id="IPR018060">
    <property type="entry name" value="HTH_AraC"/>
</dbReference>
<name>A0ABW0I459_9BACL</name>
<gene>
    <name evidence="5" type="ORF">ACFPOF_31585</name>
</gene>
<keyword evidence="3" id="KW-0804">Transcription</keyword>
<keyword evidence="1" id="KW-0805">Transcription regulation</keyword>
<dbReference type="SUPFAM" id="SSF46689">
    <property type="entry name" value="Homeodomain-like"/>
    <property type="match status" value="2"/>
</dbReference>
<evidence type="ECO:0000313" key="5">
    <source>
        <dbReference type="EMBL" id="MFC5407295.1"/>
    </source>
</evidence>
<dbReference type="PROSITE" id="PS00041">
    <property type="entry name" value="HTH_ARAC_FAMILY_1"/>
    <property type="match status" value="1"/>
</dbReference>
<protein>
    <submittedName>
        <fullName evidence="5">Helix-turn-helix transcriptional regulator</fullName>
    </submittedName>
</protein>
<reference evidence="6" key="1">
    <citation type="journal article" date="2019" name="Int. J. Syst. Evol. Microbiol.">
        <title>The Global Catalogue of Microorganisms (GCM) 10K type strain sequencing project: providing services to taxonomists for standard genome sequencing and annotation.</title>
        <authorList>
            <consortium name="The Broad Institute Genomics Platform"/>
            <consortium name="The Broad Institute Genome Sequencing Center for Infectious Disease"/>
            <person name="Wu L."/>
            <person name="Ma J."/>
        </authorList>
    </citation>
    <scope>NUCLEOTIDE SEQUENCE [LARGE SCALE GENOMIC DNA]</scope>
    <source>
        <strain evidence="6">CGMCC 1.18575</strain>
    </source>
</reference>
<sequence>MRILICFYDEKKEHTVRMEDWPEDVDVACLRNVQALETILEPKAYRLIVLIAYGSTIPALWQTSRQHIQCPIIVLTGMTHLTSRSLAELIGTLDVRKPGHKEAASNELFTSSLAYIEENLFDHELSLDKVASSIYMSRCHYSRTFQRYTGKGFKEYVIHKRLKKAHSLLKQGNSVTEVCYTVGYSDLTHFARVFKRKFGMNPSACRPRYERYEGVLA</sequence>
<dbReference type="Gene3D" id="1.10.10.60">
    <property type="entry name" value="Homeodomain-like"/>
    <property type="match status" value="2"/>
</dbReference>
<keyword evidence="6" id="KW-1185">Reference proteome</keyword>
<dbReference type="PRINTS" id="PR00032">
    <property type="entry name" value="HTHARAC"/>
</dbReference>
<dbReference type="RefSeq" id="WP_378139833.1">
    <property type="nucleotide sequence ID" value="NZ_JBHSMI010000067.1"/>
</dbReference>
<dbReference type="SMART" id="SM00342">
    <property type="entry name" value="HTH_ARAC"/>
    <property type="match status" value="1"/>
</dbReference>
<keyword evidence="2" id="KW-0238">DNA-binding</keyword>
<comment type="caution">
    <text evidence="5">The sequence shown here is derived from an EMBL/GenBank/DDBJ whole genome shotgun (WGS) entry which is preliminary data.</text>
</comment>
<dbReference type="InterPro" id="IPR018062">
    <property type="entry name" value="HTH_AraC-typ_CS"/>
</dbReference>
<dbReference type="InterPro" id="IPR020449">
    <property type="entry name" value="Tscrpt_reg_AraC-type_HTH"/>
</dbReference>
<evidence type="ECO:0000256" key="1">
    <source>
        <dbReference type="ARBA" id="ARBA00023015"/>
    </source>
</evidence>
<evidence type="ECO:0000256" key="2">
    <source>
        <dbReference type="ARBA" id="ARBA00023125"/>
    </source>
</evidence>
<dbReference type="PANTHER" id="PTHR43280:SF31">
    <property type="entry name" value="TRANSCRIPTIONAL REGULATORY PROTEIN"/>
    <property type="match status" value="1"/>
</dbReference>
<evidence type="ECO:0000256" key="3">
    <source>
        <dbReference type="ARBA" id="ARBA00023163"/>
    </source>
</evidence>
<dbReference type="PROSITE" id="PS01124">
    <property type="entry name" value="HTH_ARAC_FAMILY_2"/>
    <property type="match status" value="1"/>
</dbReference>
<accession>A0ABW0I459</accession>
<dbReference type="PANTHER" id="PTHR43280">
    <property type="entry name" value="ARAC-FAMILY TRANSCRIPTIONAL REGULATOR"/>
    <property type="match status" value="1"/>
</dbReference>
<evidence type="ECO:0000259" key="4">
    <source>
        <dbReference type="PROSITE" id="PS01124"/>
    </source>
</evidence>
<dbReference type="Pfam" id="PF12833">
    <property type="entry name" value="HTH_18"/>
    <property type="match status" value="1"/>
</dbReference>
<feature type="domain" description="HTH araC/xylS-type" evidence="4">
    <location>
        <begin position="110"/>
        <end position="208"/>
    </location>
</feature>
<organism evidence="5 6">
    <name type="scientific">Cohnella soli</name>
    <dbReference type="NCBI Taxonomy" id="425005"/>
    <lineage>
        <taxon>Bacteria</taxon>
        <taxon>Bacillati</taxon>
        <taxon>Bacillota</taxon>
        <taxon>Bacilli</taxon>
        <taxon>Bacillales</taxon>
        <taxon>Paenibacillaceae</taxon>
        <taxon>Cohnella</taxon>
    </lineage>
</organism>
<dbReference type="Proteomes" id="UP001596113">
    <property type="component" value="Unassembled WGS sequence"/>
</dbReference>
<evidence type="ECO:0000313" key="6">
    <source>
        <dbReference type="Proteomes" id="UP001596113"/>
    </source>
</evidence>
<proteinExistence type="predicted"/>
<dbReference type="EMBL" id="JBHSMI010000067">
    <property type="protein sequence ID" value="MFC5407295.1"/>
    <property type="molecule type" value="Genomic_DNA"/>
</dbReference>